<feature type="site" description="Interacts with tRNA" evidence="10">
    <location>
        <position position="155"/>
    </location>
</feature>
<dbReference type="NCBIfam" id="NF008774">
    <property type="entry name" value="PRK11815.1"/>
    <property type="match status" value="1"/>
</dbReference>
<evidence type="ECO:0000256" key="2">
    <source>
        <dbReference type="ARBA" id="ARBA00022555"/>
    </source>
</evidence>
<evidence type="ECO:0000256" key="11">
    <source>
        <dbReference type="SAM" id="MobiDB-lite"/>
    </source>
</evidence>
<evidence type="ECO:0000313" key="14">
    <source>
        <dbReference type="Proteomes" id="UP000254651"/>
    </source>
</evidence>
<dbReference type="FunFam" id="3.20.20.70:FF:000083">
    <property type="entry name" value="tRNA-dihydrouridine(20/20a) synthase"/>
    <property type="match status" value="1"/>
</dbReference>
<comment type="catalytic activity">
    <reaction evidence="10">
        <text>5,6-dihydrouridine(20a) in tRNA + NAD(+) = uridine(20a) in tRNA + NADH + H(+)</text>
        <dbReference type="Rhea" id="RHEA:53348"/>
        <dbReference type="Rhea" id="RHEA-COMP:13535"/>
        <dbReference type="Rhea" id="RHEA-COMP:13536"/>
        <dbReference type="ChEBI" id="CHEBI:15378"/>
        <dbReference type="ChEBI" id="CHEBI:57540"/>
        <dbReference type="ChEBI" id="CHEBI:57945"/>
        <dbReference type="ChEBI" id="CHEBI:65315"/>
        <dbReference type="ChEBI" id="CHEBI:74443"/>
    </reaction>
</comment>
<dbReference type="InterPro" id="IPR004653">
    <property type="entry name" value="DusA"/>
</dbReference>
<evidence type="ECO:0000256" key="8">
    <source>
        <dbReference type="ARBA" id="ARBA00023002"/>
    </source>
</evidence>
<keyword evidence="4 10" id="KW-0288">FMN</keyword>
<feature type="site" description="Interacts with tRNA" evidence="10">
    <location>
        <position position="245"/>
    </location>
</feature>
<dbReference type="Gene3D" id="3.20.20.70">
    <property type="entry name" value="Aldolase class I"/>
    <property type="match status" value="1"/>
</dbReference>
<feature type="binding site" evidence="10">
    <location>
        <position position="230"/>
    </location>
    <ligand>
        <name>FMN</name>
        <dbReference type="ChEBI" id="CHEBI:58210"/>
    </ligand>
</feature>
<dbReference type="SUPFAM" id="SSF51395">
    <property type="entry name" value="FMN-linked oxidoreductases"/>
    <property type="match status" value="1"/>
</dbReference>
<gene>
    <name evidence="13" type="primary">dus_2</name>
    <name evidence="10" type="synonym">dusA</name>
    <name evidence="13" type="ORF">NCTC10295_01605</name>
</gene>
<dbReference type="InterPro" id="IPR018517">
    <property type="entry name" value="tRNA_hU_synthase_CS"/>
</dbReference>
<dbReference type="PANTHER" id="PTHR42907">
    <property type="entry name" value="FMN-LINKED OXIDOREDUCTASES SUPERFAMILY PROTEIN"/>
    <property type="match status" value="1"/>
</dbReference>
<keyword evidence="6 10" id="KW-0521">NADP</keyword>
<sequence>MKSRAARALFRRPALNRVQCASAPCTIFRHHKKWCHHPAKNTKTVHNMPNNTPQKPSENNQVNQFIGTRRLSVAPMLDWTDRHYRYLARQITRHTWLYSEMVNAGAINYGDKDRFLMFNEGEQPVALQLGGSEPTELAQAAKAGAAYGYNEINLNCGCPSPRVQKGAFGACLMNEADLVADCLNAMQDAVQIPVTVKHRIGIDRQTDYQPLADFVGTLRGKTACRTFIVHARNAWLDGLSPKENRDVPPLKYEYVYRLKQEFPDLEIIINGGITTNEQTAAHLQHVDGVMIGREAYHNPMVMREWDRLFYGDDAAPVEYADLVGKLYAYSQAQIQAGRGTTLRHIVRHSLGLMHGLNKARVWRRMLSDANLLKDNDGSLILEAWREVERANSWA</sequence>
<dbReference type="NCBIfam" id="TIGR00742">
    <property type="entry name" value="yjbN"/>
    <property type="match status" value="1"/>
</dbReference>
<comment type="cofactor">
    <cofactor evidence="1 10">
        <name>FMN</name>
        <dbReference type="ChEBI" id="CHEBI:58210"/>
    </cofactor>
</comment>
<evidence type="ECO:0000256" key="9">
    <source>
        <dbReference type="ARBA" id="ARBA00058013"/>
    </source>
</evidence>
<evidence type="ECO:0000256" key="10">
    <source>
        <dbReference type="HAMAP-Rule" id="MF_02041"/>
    </source>
</evidence>
<dbReference type="InterPro" id="IPR035587">
    <property type="entry name" value="DUS-like_FMN-bd"/>
</dbReference>
<dbReference type="GO" id="GO:0102266">
    <property type="term" value="F:tRNA-dihydrouridine20a synthase activity"/>
    <property type="evidence" value="ECO:0007669"/>
    <property type="project" value="RHEA"/>
</dbReference>
<dbReference type="EMBL" id="UGQS01000002">
    <property type="protein sequence ID" value="STZ76821.1"/>
    <property type="molecule type" value="Genomic_DNA"/>
</dbReference>
<keyword evidence="7 10" id="KW-0694">RNA-binding</keyword>
<dbReference type="HAMAP" id="MF_02041">
    <property type="entry name" value="DusA_subfam"/>
    <property type="match status" value="1"/>
</dbReference>
<feature type="site" description="Interacts with tRNA; defines subfamily-specific binding signature" evidence="10">
    <location>
        <position position="360"/>
    </location>
</feature>
<evidence type="ECO:0000256" key="7">
    <source>
        <dbReference type="ARBA" id="ARBA00022884"/>
    </source>
</evidence>
<dbReference type="AlphaFoldDB" id="A0A378UK11"/>
<feature type="binding site" evidence="10">
    <location>
        <begin position="75"/>
        <end position="77"/>
    </location>
    <ligand>
        <name>FMN</name>
        <dbReference type="ChEBI" id="CHEBI:58210"/>
    </ligand>
</feature>
<dbReference type="Pfam" id="PF01207">
    <property type="entry name" value="Dus"/>
    <property type="match status" value="1"/>
</dbReference>
<comment type="catalytic activity">
    <reaction evidence="10">
        <text>5,6-dihydrouridine(20a) in tRNA + NADP(+) = uridine(20a) in tRNA + NADPH + H(+)</text>
        <dbReference type="Rhea" id="RHEA:53344"/>
        <dbReference type="Rhea" id="RHEA-COMP:13535"/>
        <dbReference type="Rhea" id="RHEA-COMP:13536"/>
        <dbReference type="ChEBI" id="CHEBI:15378"/>
        <dbReference type="ChEBI" id="CHEBI:57783"/>
        <dbReference type="ChEBI" id="CHEBI:58349"/>
        <dbReference type="ChEBI" id="CHEBI:65315"/>
        <dbReference type="ChEBI" id="CHEBI:74443"/>
    </reaction>
</comment>
<feature type="binding site" evidence="10">
    <location>
        <position position="197"/>
    </location>
    <ligand>
        <name>FMN</name>
        <dbReference type="ChEBI" id="CHEBI:58210"/>
    </ligand>
</feature>
<feature type="active site" description="Proton donor" evidence="10">
    <location>
        <position position="158"/>
    </location>
</feature>
<comment type="catalytic activity">
    <reaction evidence="10">
        <text>5,6-dihydrouridine(20) in tRNA + NAD(+) = uridine(20) in tRNA + NADH + H(+)</text>
        <dbReference type="Rhea" id="RHEA:53340"/>
        <dbReference type="Rhea" id="RHEA-COMP:13533"/>
        <dbReference type="Rhea" id="RHEA-COMP:13534"/>
        <dbReference type="ChEBI" id="CHEBI:15378"/>
        <dbReference type="ChEBI" id="CHEBI:57540"/>
        <dbReference type="ChEBI" id="CHEBI:57945"/>
        <dbReference type="ChEBI" id="CHEBI:65315"/>
        <dbReference type="ChEBI" id="CHEBI:74443"/>
        <dbReference type="EC" id="1.3.1.91"/>
    </reaction>
</comment>
<dbReference type="GO" id="GO:0102264">
    <property type="term" value="F:tRNA-dihydrouridine20 synthase activity"/>
    <property type="evidence" value="ECO:0007669"/>
    <property type="project" value="UniProtKB-EC"/>
</dbReference>
<evidence type="ECO:0000313" key="13">
    <source>
        <dbReference type="EMBL" id="STZ76821.1"/>
    </source>
</evidence>
<accession>A0A378UK11</accession>
<feature type="site" description="Interacts with tRNA; defines subfamily-specific binding signature" evidence="10">
    <location>
        <position position="363"/>
    </location>
</feature>
<dbReference type="GO" id="GO:0000049">
    <property type="term" value="F:tRNA binding"/>
    <property type="evidence" value="ECO:0007669"/>
    <property type="project" value="UniProtKB-UniRule"/>
</dbReference>
<dbReference type="Proteomes" id="UP000254651">
    <property type="component" value="Unassembled WGS sequence"/>
</dbReference>
<evidence type="ECO:0000256" key="6">
    <source>
        <dbReference type="ARBA" id="ARBA00022857"/>
    </source>
</evidence>
<evidence type="ECO:0000259" key="12">
    <source>
        <dbReference type="Pfam" id="PF01207"/>
    </source>
</evidence>
<feature type="compositionally biased region" description="Polar residues" evidence="11">
    <location>
        <begin position="41"/>
        <end position="60"/>
    </location>
</feature>
<feature type="binding site" evidence="10">
    <location>
        <begin position="292"/>
        <end position="293"/>
    </location>
    <ligand>
        <name>FMN</name>
        <dbReference type="ChEBI" id="CHEBI:58210"/>
    </ligand>
</feature>
<name>A0A378UK11_BERDE</name>
<keyword evidence="5 10" id="KW-0819">tRNA processing</keyword>
<comment type="function">
    <text evidence="9 10">Catalyzes the synthesis of 5,6-dihydrouridine (D), a modified base found in the D-loop of most tRNAs, via the reduction of the C5-C6 double bond in target uridines. Specifically modifies U20 and U20a in tRNAs.</text>
</comment>
<feature type="region of interest" description="Disordered" evidence="11">
    <location>
        <begin position="40"/>
        <end position="60"/>
    </location>
</feature>
<dbReference type="GO" id="GO:0010181">
    <property type="term" value="F:FMN binding"/>
    <property type="evidence" value="ECO:0007669"/>
    <property type="project" value="UniProtKB-UniRule"/>
</dbReference>
<feature type="site" description="Interacts with tRNA; defines subfamily-specific binding signature" evidence="10">
    <location>
        <position position="242"/>
    </location>
</feature>
<evidence type="ECO:0000256" key="4">
    <source>
        <dbReference type="ARBA" id="ARBA00022643"/>
    </source>
</evidence>
<dbReference type="PROSITE" id="PS01136">
    <property type="entry name" value="UPF0034"/>
    <property type="match status" value="1"/>
</dbReference>
<evidence type="ECO:0000256" key="3">
    <source>
        <dbReference type="ARBA" id="ARBA00022630"/>
    </source>
</evidence>
<evidence type="ECO:0000256" key="1">
    <source>
        <dbReference type="ARBA" id="ARBA00001917"/>
    </source>
</evidence>
<comment type="similarity">
    <text evidence="10">Belongs to the Dus family. DusA subfamily.</text>
</comment>
<keyword evidence="8 10" id="KW-0560">Oxidoreductase</keyword>
<keyword evidence="14" id="KW-1185">Reference proteome</keyword>
<comment type="catalytic activity">
    <reaction evidence="10">
        <text>5,6-dihydrouridine(20) in tRNA + NADP(+) = uridine(20) in tRNA + NADPH + H(+)</text>
        <dbReference type="Rhea" id="RHEA:53336"/>
        <dbReference type="Rhea" id="RHEA-COMP:13533"/>
        <dbReference type="Rhea" id="RHEA-COMP:13534"/>
        <dbReference type="ChEBI" id="CHEBI:15378"/>
        <dbReference type="ChEBI" id="CHEBI:57783"/>
        <dbReference type="ChEBI" id="CHEBI:58349"/>
        <dbReference type="ChEBI" id="CHEBI:65315"/>
        <dbReference type="ChEBI" id="CHEBI:74443"/>
        <dbReference type="EC" id="1.3.1.91"/>
    </reaction>
</comment>
<feature type="domain" description="DUS-like FMN-binding" evidence="12">
    <location>
        <begin position="73"/>
        <end position="375"/>
    </location>
</feature>
<feature type="binding site" evidence="10">
    <location>
        <begin position="270"/>
        <end position="272"/>
    </location>
    <ligand>
        <name>FMN</name>
        <dbReference type="ChEBI" id="CHEBI:58210"/>
    </ligand>
</feature>
<dbReference type="CDD" id="cd02801">
    <property type="entry name" value="DUS_like_FMN"/>
    <property type="match status" value="1"/>
</dbReference>
<dbReference type="InterPro" id="IPR013785">
    <property type="entry name" value="Aldolase_TIM"/>
</dbReference>
<evidence type="ECO:0000256" key="5">
    <source>
        <dbReference type="ARBA" id="ARBA00022694"/>
    </source>
</evidence>
<keyword evidence="3 10" id="KW-0285">Flavoprotein</keyword>
<organism evidence="13 14">
    <name type="scientific">Bergeriella denitrificans</name>
    <name type="common">Neisseria denitrificans</name>
    <dbReference type="NCBI Taxonomy" id="494"/>
    <lineage>
        <taxon>Bacteria</taxon>
        <taxon>Pseudomonadati</taxon>
        <taxon>Pseudomonadota</taxon>
        <taxon>Betaproteobacteria</taxon>
        <taxon>Neisseriales</taxon>
        <taxon>Neisseriaceae</taxon>
        <taxon>Bergeriella</taxon>
    </lineage>
</organism>
<proteinExistence type="inferred from homology"/>
<keyword evidence="2 10" id="KW-0820">tRNA-binding</keyword>
<dbReference type="PANTHER" id="PTHR42907:SF1">
    <property type="entry name" value="FMN-LINKED OXIDOREDUCTASES SUPERFAMILY PROTEIN"/>
    <property type="match status" value="1"/>
</dbReference>
<dbReference type="GO" id="GO:0050660">
    <property type="term" value="F:flavin adenine dinucleotide binding"/>
    <property type="evidence" value="ECO:0007669"/>
    <property type="project" value="InterPro"/>
</dbReference>
<protein>
    <recommendedName>
        <fullName evidence="10">tRNA-dihydrouridine(20/20a) synthase</fullName>
        <ecNumber evidence="10">1.3.1.91</ecNumber>
    </recommendedName>
    <alternativeName>
        <fullName evidence="10">U20-specific dihydrouridine synthase</fullName>
        <shortName evidence="10">U20-specific Dus</shortName>
    </alternativeName>
    <alternativeName>
        <fullName evidence="10">tRNA-dihydrouridine synthase A</fullName>
    </alternativeName>
</protein>
<reference evidence="13 14" key="1">
    <citation type="submission" date="2018-06" db="EMBL/GenBank/DDBJ databases">
        <authorList>
            <consortium name="Pathogen Informatics"/>
            <person name="Doyle S."/>
        </authorList>
    </citation>
    <scope>NUCLEOTIDE SEQUENCE [LARGE SCALE GENOMIC DNA]</scope>
    <source>
        <strain evidence="13 14">NCTC10295</strain>
    </source>
</reference>
<dbReference type="EC" id="1.3.1.91" evidence="10"/>
<feature type="binding site" evidence="10">
    <location>
        <position position="128"/>
    </location>
    <ligand>
        <name>FMN</name>
        <dbReference type="ChEBI" id="CHEBI:58210"/>
    </ligand>
</feature>
<dbReference type="Gene3D" id="1.20.120.1460">
    <property type="match status" value="1"/>
</dbReference>